<dbReference type="KEGG" id="ccp:CHC_T00003637001"/>
<evidence type="ECO:0000256" key="1">
    <source>
        <dbReference type="SAM" id="Phobius"/>
    </source>
</evidence>
<dbReference type="RefSeq" id="XP_005714540.1">
    <property type="nucleotide sequence ID" value="XM_005714483.1"/>
</dbReference>
<evidence type="ECO:0000313" key="3">
    <source>
        <dbReference type="Proteomes" id="UP000012073"/>
    </source>
</evidence>
<gene>
    <name evidence="2" type="ORF">CHC_T00003637001</name>
</gene>
<feature type="transmembrane region" description="Helical" evidence="1">
    <location>
        <begin position="12"/>
        <end position="30"/>
    </location>
</feature>
<sequence length="88" mass="10033">MRHRGKKPWSRFGVCCYCAWSLVMLFFGRASRGLPALWGRARLGLHKHKRRAGRGPLLGLVGHRKTFGGASKVWHIDQVRFSETAIVF</sequence>
<proteinExistence type="predicted"/>
<dbReference type="Proteomes" id="UP000012073">
    <property type="component" value="Unassembled WGS sequence"/>
</dbReference>
<keyword evidence="3" id="KW-1185">Reference proteome</keyword>
<keyword evidence="1" id="KW-1133">Transmembrane helix</keyword>
<accession>R7QBC4</accession>
<organism evidence="2 3">
    <name type="scientific">Chondrus crispus</name>
    <name type="common">Carrageen Irish moss</name>
    <name type="synonym">Polymorpha crispa</name>
    <dbReference type="NCBI Taxonomy" id="2769"/>
    <lineage>
        <taxon>Eukaryota</taxon>
        <taxon>Rhodophyta</taxon>
        <taxon>Florideophyceae</taxon>
        <taxon>Rhodymeniophycidae</taxon>
        <taxon>Gigartinales</taxon>
        <taxon>Gigartinaceae</taxon>
        <taxon>Chondrus</taxon>
    </lineage>
</organism>
<keyword evidence="1" id="KW-0812">Transmembrane</keyword>
<dbReference type="AlphaFoldDB" id="R7QBC4"/>
<dbReference type="GeneID" id="17322254"/>
<evidence type="ECO:0000313" key="2">
    <source>
        <dbReference type="EMBL" id="CDF34721.1"/>
    </source>
</evidence>
<keyword evidence="1" id="KW-0472">Membrane</keyword>
<reference evidence="3" key="1">
    <citation type="journal article" date="2013" name="Proc. Natl. Acad. Sci. U.S.A.">
        <title>Genome structure and metabolic features in the red seaweed Chondrus crispus shed light on evolution of the Archaeplastida.</title>
        <authorList>
            <person name="Collen J."/>
            <person name="Porcel B."/>
            <person name="Carre W."/>
            <person name="Ball S.G."/>
            <person name="Chaparro C."/>
            <person name="Tonon T."/>
            <person name="Barbeyron T."/>
            <person name="Michel G."/>
            <person name="Noel B."/>
            <person name="Valentin K."/>
            <person name="Elias M."/>
            <person name="Artiguenave F."/>
            <person name="Arun A."/>
            <person name="Aury J.M."/>
            <person name="Barbosa-Neto J.F."/>
            <person name="Bothwell J.H."/>
            <person name="Bouget F.Y."/>
            <person name="Brillet L."/>
            <person name="Cabello-Hurtado F."/>
            <person name="Capella-Gutierrez S."/>
            <person name="Charrier B."/>
            <person name="Cladiere L."/>
            <person name="Cock J.M."/>
            <person name="Coelho S.M."/>
            <person name="Colleoni C."/>
            <person name="Czjzek M."/>
            <person name="Da Silva C."/>
            <person name="Delage L."/>
            <person name="Denoeud F."/>
            <person name="Deschamps P."/>
            <person name="Dittami S.M."/>
            <person name="Gabaldon T."/>
            <person name="Gachon C.M."/>
            <person name="Groisillier A."/>
            <person name="Herve C."/>
            <person name="Jabbari K."/>
            <person name="Katinka M."/>
            <person name="Kloareg B."/>
            <person name="Kowalczyk N."/>
            <person name="Labadie K."/>
            <person name="Leblanc C."/>
            <person name="Lopez P.J."/>
            <person name="McLachlan D.H."/>
            <person name="Meslet-Cladiere L."/>
            <person name="Moustafa A."/>
            <person name="Nehr Z."/>
            <person name="Nyvall Collen P."/>
            <person name="Panaud O."/>
            <person name="Partensky F."/>
            <person name="Poulain J."/>
            <person name="Rensing S.A."/>
            <person name="Rousvoal S."/>
            <person name="Samson G."/>
            <person name="Symeonidi A."/>
            <person name="Weissenbach J."/>
            <person name="Zambounis A."/>
            <person name="Wincker P."/>
            <person name="Boyen C."/>
        </authorList>
    </citation>
    <scope>NUCLEOTIDE SEQUENCE [LARGE SCALE GENOMIC DNA]</scope>
    <source>
        <strain evidence="3">cv. Stackhouse</strain>
    </source>
</reference>
<name>R7QBC4_CHOCR</name>
<dbReference type="Gramene" id="CDF34721">
    <property type="protein sequence ID" value="CDF34721"/>
    <property type="gene ID" value="CHC_T00003637001"/>
</dbReference>
<protein>
    <submittedName>
        <fullName evidence="2">Uncharacterized protein</fullName>
    </submittedName>
</protein>
<dbReference type="EMBL" id="HG001706">
    <property type="protein sequence ID" value="CDF34721.1"/>
    <property type="molecule type" value="Genomic_DNA"/>
</dbReference>